<reference evidence="1" key="1">
    <citation type="journal article" date="2020" name="Nature">
        <title>Giant virus diversity and host interactions through global metagenomics.</title>
        <authorList>
            <person name="Schulz F."/>
            <person name="Roux S."/>
            <person name="Paez-Espino D."/>
            <person name="Jungbluth S."/>
            <person name="Walsh D.A."/>
            <person name="Denef V.J."/>
            <person name="McMahon K.D."/>
            <person name="Konstantinidis K.T."/>
            <person name="Eloe-Fadrosh E.A."/>
            <person name="Kyrpides N.C."/>
            <person name="Woyke T."/>
        </authorList>
    </citation>
    <scope>NUCLEOTIDE SEQUENCE</scope>
    <source>
        <strain evidence="1">GVMAG-M-3300024302-11</strain>
    </source>
</reference>
<dbReference type="EMBL" id="MN740258">
    <property type="protein sequence ID" value="QHT96487.1"/>
    <property type="molecule type" value="Genomic_DNA"/>
</dbReference>
<protein>
    <recommendedName>
        <fullName evidence="2">Tr-type G domain-containing protein</fullName>
    </recommendedName>
</protein>
<dbReference type="PANTHER" id="PTHR43721">
    <property type="entry name" value="ELONGATION FACTOR TU-RELATED"/>
    <property type="match status" value="1"/>
</dbReference>
<dbReference type="InterPro" id="IPR027417">
    <property type="entry name" value="P-loop_NTPase"/>
</dbReference>
<name>A0A6C0IXA7_9ZZZZ</name>
<dbReference type="GO" id="GO:0003746">
    <property type="term" value="F:translation elongation factor activity"/>
    <property type="evidence" value="ECO:0007669"/>
    <property type="project" value="TreeGrafter"/>
</dbReference>
<dbReference type="Gene3D" id="3.40.50.300">
    <property type="entry name" value="P-loop containing nucleotide triphosphate hydrolases"/>
    <property type="match status" value="1"/>
</dbReference>
<proteinExistence type="predicted"/>
<sequence>MLPQENEEGNIEYKRHFCSDELKILNNDNNVRFQQLVTQMKYRLNEGNGLAIYYIGVEDNGSLYKLSKEQSRDSILMIKRMVLYLEGKIESLIFNDGYIKVTIKDKFKYTRLVEKRILLLGDTESGKTTFLAYLIKNKLDTELCKSRLFILNHKHELESGKTSSYNYQYKNHKDSKYVFIDTPGESNKIRNKILLSFNFDLILFFDKPNKIWNKKELFVSYANFMNIPYLNLNMFDTSSMINLITPIVQDDMLNIFESNFKNSIIQTSIIENSIINEVNNNCIFYLLQSYPNVDIGWILSGYLASGCLKIDQDLLWYDNDKMPVKINTIYQNNLPVNHCECIHGPATITITLKDIDNIDNRPRFGFLSNIDYVETKFVKIIWVYFNNDAMLYDKEFVIHIKNFTIKVKQLGDSEILMNEYQIISQYPCYNILNSYFIYDKDETLAIGKLIDYF</sequence>
<dbReference type="SUPFAM" id="SSF52540">
    <property type="entry name" value="P-loop containing nucleoside triphosphate hydrolases"/>
    <property type="match status" value="1"/>
</dbReference>
<accession>A0A6C0IXA7</accession>
<evidence type="ECO:0000313" key="1">
    <source>
        <dbReference type="EMBL" id="QHT96487.1"/>
    </source>
</evidence>
<organism evidence="1">
    <name type="scientific">viral metagenome</name>
    <dbReference type="NCBI Taxonomy" id="1070528"/>
    <lineage>
        <taxon>unclassified sequences</taxon>
        <taxon>metagenomes</taxon>
        <taxon>organismal metagenomes</taxon>
    </lineage>
</organism>
<dbReference type="PANTHER" id="PTHR43721:SF9">
    <property type="entry name" value="GTP-BINDING PROTEIN 1"/>
    <property type="match status" value="1"/>
</dbReference>
<dbReference type="InterPro" id="IPR050055">
    <property type="entry name" value="EF-Tu_GTPase"/>
</dbReference>
<dbReference type="AlphaFoldDB" id="A0A6C0IXA7"/>
<evidence type="ECO:0008006" key="2">
    <source>
        <dbReference type="Google" id="ProtNLM"/>
    </source>
</evidence>